<reference evidence="4" key="1">
    <citation type="submission" date="2019-09" db="EMBL/GenBank/DDBJ databases">
        <title>Draft genome information of white flower Hibiscus syriacus.</title>
        <authorList>
            <person name="Kim Y.-M."/>
        </authorList>
    </citation>
    <scope>NUCLEOTIDE SEQUENCE [LARGE SCALE GENOMIC DNA]</scope>
    <source>
        <strain evidence="4">YM2019G1</strain>
    </source>
</reference>
<feature type="domain" description="GAG-pre-integrase" evidence="2">
    <location>
        <begin position="273"/>
        <end position="323"/>
    </location>
</feature>
<dbReference type="AlphaFoldDB" id="A0A6A3AUP4"/>
<evidence type="ECO:0000259" key="3">
    <source>
        <dbReference type="Pfam" id="PF14111"/>
    </source>
</evidence>
<dbReference type="PANTHER" id="PTHR11439">
    <property type="entry name" value="GAG-POL-RELATED RETROTRANSPOSON"/>
    <property type="match status" value="1"/>
</dbReference>
<dbReference type="InterPro" id="IPR025558">
    <property type="entry name" value="DUF4283"/>
</dbReference>
<dbReference type="InterPro" id="IPR025724">
    <property type="entry name" value="GAG-pre-integrase_dom"/>
</dbReference>
<evidence type="ECO:0000259" key="2">
    <source>
        <dbReference type="Pfam" id="PF13976"/>
    </source>
</evidence>
<dbReference type="Pfam" id="PF14223">
    <property type="entry name" value="Retrotran_gag_2"/>
    <property type="match status" value="1"/>
</dbReference>
<keyword evidence="5" id="KW-1185">Reference proteome</keyword>
<sequence>MEVEVDDSDEEEECEGDDIPTIKIPQELKEKLRKPWRKTLIIKILGKTVAYKTLISRVTNLWKLEGEFECIDLGYGFYAIKFQNMVDRAKVIELRTVWKIKRSLLLIGKSIVNHRIKINKKGKKIIVQTSYLVRFSYPGRVKSIKMASTSGSFSMEESRPIGVPPHFNGTNSSLEEKVKKWSNQERKEAQQNTKAMHMLCCAIDPNVYKGVSSCSSAKEMWDKLEEIYGDKEEPIKVMSLLALTEPKMCGSNGDEDDDIQDALATHEKGMGNIYMVHLDSIDMTNLCLVAKDEHDSWLWHKRLGHASMSVLQRLIQDMKLENHHQRKKRKNEETHDPLENPTIEEREVSYPREYNYVKDGEIIEPKNIKEALNDEHWIMAMQEELNQFERSRVWTLVERPSNKSTVGTRCVFRNKLDESGNIVRNKARLVAQGISKLMQSEFEMSMMGELSFFLGLQIKQRKDDIFINQAKFQSCPKESHLLAVKRIFRYLKDTPSLGLWYPRDSSFSLHAFSDADYGGCKLDRKSTSGDISFPISLTMSNPKRPRSSSSRSHQNRPPAPRPQNPSNIHLSLISTCFNMPENRRDELYSRYMNSFQSYCIREERIPSLQAMIKLEFEYLSILHRWKFDKLFSLQPIVFHQLVRIFYSNAVCIQNTTQCDDEGLFNEKEDVEYPYLPNASVSTVRSHHDRFLHLMISWWFRPSAGRALFDIINIIPSKHVETLPYGCLLSNLFIKLGLDVSLDNPIPLQNPINITSLKKSDWKLDENTGLWSFRPGKQTPGASSSRAAPSSSRAPPPPPAPDADDGPELQRLMRDIDEEREMRDRMDALNLEVRAHYPPPPDPPME</sequence>
<organism evidence="4 5">
    <name type="scientific">Hibiscus syriacus</name>
    <name type="common">Rose of Sharon</name>
    <dbReference type="NCBI Taxonomy" id="106335"/>
    <lineage>
        <taxon>Eukaryota</taxon>
        <taxon>Viridiplantae</taxon>
        <taxon>Streptophyta</taxon>
        <taxon>Embryophyta</taxon>
        <taxon>Tracheophyta</taxon>
        <taxon>Spermatophyta</taxon>
        <taxon>Magnoliopsida</taxon>
        <taxon>eudicotyledons</taxon>
        <taxon>Gunneridae</taxon>
        <taxon>Pentapetalae</taxon>
        <taxon>rosids</taxon>
        <taxon>malvids</taxon>
        <taxon>Malvales</taxon>
        <taxon>Malvaceae</taxon>
        <taxon>Malvoideae</taxon>
        <taxon>Hibiscus</taxon>
    </lineage>
</organism>
<dbReference type="PANTHER" id="PTHR11439:SF495">
    <property type="entry name" value="REVERSE TRANSCRIPTASE, RNA-DEPENDENT DNA POLYMERASE-RELATED"/>
    <property type="match status" value="1"/>
</dbReference>
<feature type="region of interest" description="Disordered" evidence="1">
    <location>
        <begin position="768"/>
        <end position="819"/>
    </location>
</feature>
<evidence type="ECO:0000313" key="5">
    <source>
        <dbReference type="Proteomes" id="UP000436088"/>
    </source>
</evidence>
<feature type="compositionally biased region" description="Basic and acidic residues" evidence="1">
    <location>
        <begin position="330"/>
        <end position="342"/>
    </location>
</feature>
<evidence type="ECO:0000256" key="1">
    <source>
        <dbReference type="SAM" id="MobiDB-lite"/>
    </source>
</evidence>
<feature type="compositionally biased region" description="Low complexity" evidence="1">
    <location>
        <begin position="779"/>
        <end position="792"/>
    </location>
</feature>
<gene>
    <name evidence="4" type="ORF">F3Y22_tig00110391pilonHSYRG00023</name>
</gene>
<comment type="caution">
    <text evidence="4">The sequence shown here is derived from an EMBL/GenBank/DDBJ whole genome shotgun (WGS) entry which is preliminary data.</text>
</comment>
<dbReference type="Pfam" id="PF14111">
    <property type="entry name" value="DUF4283"/>
    <property type="match status" value="1"/>
</dbReference>
<evidence type="ECO:0008006" key="6">
    <source>
        <dbReference type="Google" id="ProtNLM"/>
    </source>
</evidence>
<dbReference type="Proteomes" id="UP000436088">
    <property type="component" value="Unassembled WGS sequence"/>
</dbReference>
<protein>
    <recommendedName>
        <fullName evidence="6">DUF4283 domain-containing protein</fullName>
    </recommendedName>
</protein>
<feature type="compositionally biased region" description="Low complexity" evidence="1">
    <location>
        <begin position="547"/>
        <end position="556"/>
    </location>
</feature>
<name>A0A6A3AUP4_HIBSY</name>
<proteinExistence type="predicted"/>
<accession>A0A6A3AUP4</accession>
<dbReference type="EMBL" id="VEPZ02000968">
    <property type="protein sequence ID" value="KAE8706599.1"/>
    <property type="molecule type" value="Genomic_DNA"/>
</dbReference>
<evidence type="ECO:0000313" key="4">
    <source>
        <dbReference type="EMBL" id="KAE8706599.1"/>
    </source>
</evidence>
<feature type="region of interest" description="Disordered" evidence="1">
    <location>
        <begin position="322"/>
        <end position="342"/>
    </location>
</feature>
<feature type="compositionally biased region" description="Basic and acidic residues" evidence="1">
    <location>
        <begin position="810"/>
        <end position="819"/>
    </location>
</feature>
<feature type="domain" description="DUF4283" evidence="3">
    <location>
        <begin position="36"/>
        <end position="106"/>
    </location>
</feature>
<feature type="region of interest" description="Disordered" evidence="1">
    <location>
        <begin position="533"/>
        <end position="568"/>
    </location>
</feature>
<dbReference type="Pfam" id="PF13976">
    <property type="entry name" value="gag_pre-integrs"/>
    <property type="match status" value="1"/>
</dbReference>